<feature type="domain" description="G-protein coupled receptors family 3 profile" evidence="13">
    <location>
        <begin position="480"/>
        <end position="744"/>
    </location>
</feature>
<accession>A0A8C4S017</accession>
<dbReference type="PANTHER" id="PTHR24061">
    <property type="entry name" value="CALCIUM-SENSING RECEPTOR-RELATED"/>
    <property type="match status" value="1"/>
</dbReference>
<dbReference type="AlphaFoldDB" id="A0A8C4S017"/>
<dbReference type="GO" id="GO:0004930">
    <property type="term" value="F:G protein-coupled receptor activity"/>
    <property type="evidence" value="ECO:0007669"/>
    <property type="project" value="UniProtKB-KW"/>
</dbReference>
<evidence type="ECO:0000256" key="2">
    <source>
        <dbReference type="ARBA" id="ARBA00007242"/>
    </source>
</evidence>
<keyword evidence="11" id="KW-0807">Transducer</keyword>
<dbReference type="SUPFAM" id="SSF53822">
    <property type="entry name" value="Periplasmic binding protein-like I"/>
    <property type="match status" value="1"/>
</dbReference>
<dbReference type="FunFam" id="2.10.50.30:FF:000002">
    <property type="entry name" value="Vomeronasal 2 receptor, h1"/>
    <property type="match status" value="1"/>
</dbReference>
<keyword evidence="10" id="KW-0325">Glycoprotein</keyword>
<feature type="transmembrane region" description="Helical" evidence="12">
    <location>
        <begin position="639"/>
        <end position="662"/>
    </location>
</feature>
<evidence type="ECO:0000256" key="5">
    <source>
        <dbReference type="ARBA" id="ARBA00022729"/>
    </source>
</evidence>
<dbReference type="Pfam" id="PF00003">
    <property type="entry name" value="7tm_3"/>
    <property type="match status" value="1"/>
</dbReference>
<dbReference type="PROSITE" id="PS00981">
    <property type="entry name" value="G_PROTEIN_RECEP_F3_3"/>
    <property type="match status" value="1"/>
</dbReference>
<keyword evidence="7" id="KW-0297">G-protein coupled receptor</keyword>
<keyword evidence="5" id="KW-0732">Signal</keyword>
<dbReference type="Pfam" id="PF01094">
    <property type="entry name" value="ANF_receptor"/>
    <property type="match status" value="1"/>
</dbReference>
<comment type="subcellular location">
    <subcellularLocation>
        <location evidence="1">Cell membrane</location>
        <topology evidence="1">Multi-pass membrane protein</topology>
    </subcellularLocation>
</comment>
<sequence length="769" mass="85873">MLLRVIVLALSVQGEEPFCKLWGNPDIPLLSKTGDFILVLFYLSKIHNLNYKEYQFAETMIFAIEQINNRTDILPNVSLGYKIYDTCDTVPLAIKAAMALMSGAGEAQPSTLPCSQQSSIHAIIGHSASSPTIGIATLVGQFNIPVISHFATCACLSNRKEFPTFFRTIPSDYYQSRALAQLVKHFGWTWVGTIRSDNDYGNSGMATFIKAAEQEGICIEYSEVIYRTNSREKFLKTVEVIKMASSKTIVAFAIFIDMEFLIKELLLQNITGLQWVGSESWVSAKNVATKENYRIYKGAIGSENLHLINNLYTDASELRITYNVYKAVYTVAHALHDLLACQDSQGPCMANQKDTLPVQVSNFVNNGDYVNFDINGDPPARYDLVNWQLNVNGIIEFVTIGFYDIPKSVCSESCRPGTRKATKKGKPVCCFDCLPCAEGEISNSTDAVYCTKCPLEYRANKEKDQCILKDIEFLSYDEIMGRILIIFALLGALLSSTVTAVFFKFRDTPIVKANNSELSFLLLFSLTLCFLCSLTFIGEPTQWSCMLRQTAFGITFVLCISCVLGKTIVVLMAFRATMPGSNVMKCFGPTQQRLSVLSFTLLQTLTCIIWLVKHPPFPSKNISSNKEVIILECEMGSTVAFYIVLGYIGLLSVMCFVLAFLARKLPDNFNEAKFITFSMLVFCSVWITFIPSYISSPGKYTVAVEVFAILASSFGLLLCIFIPKCYIILLKPDKNSKKHLMEYLKCCAWLQSPQPLSNLAGFISKRKDE</sequence>
<evidence type="ECO:0000256" key="3">
    <source>
        <dbReference type="ARBA" id="ARBA00022475"/>
    </source>
</evidence>
<dbReference type="InterPro" id="IPR028082">
    <property type="entry name" value="Peripla_BP_I"/>
</dbReference>
<feature type="transmembrane region" description="Helical" evidence="12">
    <location>
        <begin position="674"/>
        <end position="694"/>
    </location>
</feature>
<feature type="transmembrane region" description="Helical" evidence="12">
    <location>
        <begin position="483"/>
        <end position="505"/>
    </location>
</feature>
<evidence type="ECO:0000313" key="14">
    <source>
        <dbReference type="Ensembl" id="ENSECRP00000009301.1"/>
    </source>
</evidence>
<evidence type="ECO:0000256" key="8">
    <source>
        <dbReference type="ARBA" id="ARBA00023136"/>
    </source>
</evidence>
<keyword evidence="6 12" id="KW-1133">Transmembrane helix</keyword>
<evidence type="ECO:0000256" key="11">
    <source>
        <dbReference type="ARBA" id="ARBA00023224"/>
    </source>
</evidence>
<dbReference type="InterPro" id="IPR004073">
    <property type="entry name" value="GPCR_3_vmron_rcpt_2"/>
</dbReference>
<feature type="transmembrane region" description="Helical" evidence="12">
    <location>
        <begin position="550"/>
        <end position="574"/>
    </location>
</feature>
<dbReference type="GeneTree" id="ENSGT01050000244874"/>
<evidence type="ECO:0000256" key="7">
    <source>
        <dbReference type="ARBA" id="ARBA00023040"/>
    </source>
</evidence>
<keyword evidence="9" id="KW-0675">Receptor</keyword>
<dbReference type="FunFam" id="3.40.50.2300:FF:000016">
    <property type="entry name" value="Taste 1 receptor member 2"/>
    <property type="match status" value="1"/>
</dbReference>
<evidence type="ECO:0000256" key="10">
    <source>
        <dbReference type="ARBA" id="ARBA00023180"/>
    </source>
</evidence>
<name>A0A8C4S017_ERPCA</name>
<dbReference type="InterPro" id="IPR011500">
    <property type="entry name" value="GPCR_3_9-Cys_dom"/>
</dbReference>
<keyword evidence="8 12" id="KW-0472">Membrane</keyword>
<dbReference type="Gene3D" id="2.10.50.30">
    <property type="entry name" value="GPCR, family 3, nine cysteines domain"/>
    <property type="match status" value="1"/>
</dbReference>
<dbReference type="InterPro" id="IPR000337">
    <property type="entry name" value="GPCR_3"/>
</dbReference>
<dbReference type="Pfam" id="PF07562">
    <property type="entry name" value="NCD3G"/>
    <property type="match status" value="1"/>
</dbReference>
<organism evidence="14 15">
    <name type="scientific">Erpetoichthys calabaricus</name>
    <name type="common">Rope fish</name>
    <name type="synonym">Calamoichthys calabaricus</name>
    <dbReference type="NCBI Taxonomy" id="27687"/>
    <lineage>
        <taxon>Eukaryota</taxon>
        <taxon>Metazoa</taxon>
        <taxon>Chordata</taxon>
        <taxon>Craniata</taxon>
        <taxon>Vertebrata</taxon>
        <taxon>Euteleostomi</taxon>
        <taxon>Actinopterygii</taxon>
        <taxon>Polypteriformes</taxon>
        <taxon>Polypteridae</taxon>
        <taxon>Erpetoichthys</taxon>
    </lineage>
</organism>
<dbReference type="CDD" id="cd15283">
    <property type="entry name" value="7tmC_V2R_pheromone"/>
    <property type="match status" value="1"/>
</dbReference>
<dbReference type="PANTHER" id="PTHR24061:SF528">
    <property type="entry name" value="C-FAMILY ODORANT RECEPTOR OLFCD2-RELATED"/>
    <property type="match status" value="1"/>
</dbReference>
<dbReference type="Proteomes" id="UP000694620">
    <property type="component" value="Chromosome 2"/>
</dbReference>
<evidence type="ECO:0000259" key="13">
    <source>
        <dbReference type="PROSITE" id="PS50259"/>
    </source>
</evidence>
<dbReference type="PRINTS" id="PR00248">
    <property type="entry name" value="GPCRMGR"/>
</dbReference>
<evidence type="ECO:0000256" key="1">
    <source>
        <dbReference type="ARBA" id="ARBA00004651"/>
    </source>
</evidence>
<dbReference type="InterPro" id="IPR038550">
    <property type="entry name" value="GPCR_3_9-Cys_sf"/>
</dbReference>
<keyword evidence="4 12" id="KW-0812">Transmembrane</keyword>
<feature type="transmembrane region" description="Helical" evidence="12">
    <location>
        <begin position="706"/>
        <end position="729"/>
    </location>
</feature>
<evidence type="ECO:0000256" key="4">
    <source>
        <dbReference type="ARBA" id="ARBA00022692"/>
    </source>
</evidence>
<feature type="transmembrane region" description="Helical" evidence="12">
    <location>
        <begin position="517"/>
        <end position="538"/>
    </location>
</feature>
<dbReference type="InterPro" id="IPR017978">
    <property type="entry name" value="GPCR_3_C"/>
</dbReference>
<dbReference type="PROSITE" id="PS50259">
    <property type="entry name" value="G_PROTEIN_RECEP_F3_4"/>
    <property type="match status" value="1"/>
</dbReference>
<keyword evidence="3" id="KW-1003">Cell membrane</keyword>
<dbReference type="Gene3D" id="3.40.50.2300">
    <property type="match status" value="4"/>
</dbReference>
<proteinExistence type="inferred from homology"/>
<reference evidence="14" key="2">
    <citation type="submission" date="2025-08" db="UniProtKB">
        <authorList>
            <consortium name="Ensembl"/>
        </authorList>
    </citation>
    <scope>IDENTIFICATION</scope>
</reference>
<dbReference type="Ensembl" id="ENSECRT00000009452.1">
    <property type="protein sequence ID" value="ENSECRP00000009301.1"/>
    <property type="gene ID" value="ENSECRG00000005835.1"/>
</dbReference>
<reference evidence="14" key="3">
    <citation type="submission" date="2025-09" db="UniProtKB">
        <authorList>
            <consortium name="Ensembl"/>
        </authorList>
    </citation>
    <scope>IDENTIFICATION</scope>
</reference>
<dbReference type="InterPro" id="IPR017979">
    <property type="entry name" value="GPCR_3_CS"/>
</dbReference>
<feature type="transmembrane region" description="Helical" evidence="12">
    <location>
        <begin position="594"/>
        <end position="612"/>
    </location>
</feature>
<keyword evidence="15" id="KW-1185">Reference proteome</keyword>
<comment type="similarity">
    <text evidence="2">Belongs to the G-protein coupled receptor 3 family.</text>
</comment>
<reference evidence="14" key="1">
    <citation type="submission" date="2021-06" db="EMBL/GenBank/DDBJ databases">
        <authorList>
            <consortium name="Wellcome Sanger Institute Data Sharing"/>
        </authorList>
    </citation>
    <scope>NUCLEOTIDE SEQUENCE [LARGE SCALE GENOMIC DNA]</scope>
</reference>
<evidence type="ECO:0000256" key="9">
    <source>
        <dbReference type="ARBA" id="ARBA00023170"/>
    </source>
</evidence>
<dbReference type="InterPro" id="IPR001828">
    <property type="entry name" value="ANF_lig-bd_rcpt"/>
</dbReference>
<protein>
    <recommendedName>
        <fullName evidence="13">G-protein coupled receptors family 3 profile domain-containing protein</fullName>
    </recommendedName>
</protein>
<dbReference type="PRINTS" id="PR01535">
    <property type="entry name" value="VOMERONASL2R"/>
</dbReference>
<evidence type="ECO:0000256" key="6">
    <source>
        <dbReference type="ARBA" id="ARBA00022989"/>
    </source>
</evidence>
<evidence type="ECO:0000256" key="12">
    <source>
        <dbReference type="SAM" id="Phobius"/>
    </source>
</evidence>
<dbReference type="GO" id="GO:0005886">
    <property type="term" value="C:plasma membrane"/>
    <property type="evidence" value="ECO:0007669"/>
    <property type="project" value="UniProtKB-SubCell"/>
</dbReference>
<dbReference type="InterPro" id="IPR000068">
    <property type="entry name" value="GPCR_3_Ca_sens_rcpt-rel"/>
</dbReference>
<evidence type="ECO:0000313" key="15">
    <source>
        <dbReference type="Proteomes" id="UP000694620"/>
    </source>
</evidence>